<dbReference type="OrthoDB" id="2139606at2759"/>
<name>A0A0R3VZF1_TAEAS</name>
<reference evidence="1 2" key="2">
    <citation type="submission" date="2018-11" db="EMBL/GenBank/DDBJ databases">
        <authorList>
            <consortium name="Pathogen Informatics"/>
        </authorList>
    </citation>
    <scope>NUCLEOTIDE SEQUENCE [LARGE SCALE GENOMIC DNA]</scope>
</reference>
<proteinExistence type="predicted"/>
<organism evidence="3">
    <name type="scientific">Taenia asiatica</name>
    <name type="common">Asian tapeworm</name>
    <dbReference type="NCBI Taxonomy" id="60517"/>
    <lineage>
        <taxon>Eukaryota</taxon>
        <taxon>Metazoa</taxon>
        <taxon>Spiralia</taxon>
        <taxon>Lophotrochozoa</taxon>
        <taxon>Platyhelminthes</taxon>
        <taxon>Cestoda</taxon>
        <taxon>Eucestoda</taxon>
        <taxon>Cyclophyllidea</taxon>
        <taxon>Taeniidae</taxon>
        <taxon>Taenia</taxon>
    </lineage>
</organism>
<reference evidence="3" key="1">
    <citation type="submission" date="2017-02" db="UniProtKB">
        <authorList>
            <consortium name="WormBaseParasite"/>
        </authorList>
    </citation>
    <scope>IDENTIFICATION</scope>
</reference>
<gene>
    <name evidence="1" type="ORF">TASK_LOCUS2796</name>
</gene>
<dbReference type="Proteomes" id="UP000282613">
    <property type="component" value="Unassembled WGS sequence"/>
</dbReference>
<dbReference type="AlphaFoldDB" id="A0A0R3VZF1"/>
<dbReference type="WBParaSite" id="TASK_0000279501-mRNA-1">
    <property type="protein sequence ID" value="TASK_0000279501-mRNA-1"/>
    <property type="gene ID" value="TASK_0000279501"/>
</dbReference>
<evidence type="ECO:0000313" key="3">
    <source>
        <dbReference type="WBParaSite" id="TASK_0000279501-mRNA-1"/>
    </source>
</evidence>
<sequence>MRATLQSLINDKPISQPPLYNPRIRFLQVPSRVCPPLMPSQATDEPTGGFSHPSVVIIYKSGVYSFEERSHLRKLYHLEYPDVNICLIFSVGLPRTSLGNVFQRNGFNVTLTNRAGKKLITYSKHPSRTIEMLSKEMHEHDDLLIGDYEDSYYNLT</sequence>
<keyword evidence="2" id="KW-1185">Reference proteome</keyword>
<evidence type="ECO:0000313" key="2">
    <source>
        <dbReference type="Proteomes" id="UP000282613"/>
    </source>
</evidence>
<dbReference type="EMBL" id="UYRS01003132">
    <property type="protein sequence ID" value="VDK26194.1"/>
    <property type="molecule type" value="Genomic_DNA"/>
</dbReference>
<protein>
    <submittedName>
        <fullName evidence="3">Glutaredoxin domain-containing protein</fullName>
    </submittedName>
</protein>
<dbReference type="STRING" id="60517.A0A0R3VZF1"/>
<evidence type="ECO:0000313" key="1">
    <source>
        <dbReference type="EMBL" id="VDK26194.1"/>
    </source>
</evidence>
<accession>A0A0R3VZF1</accession>